<dbReference type="EMBL" id="CP090166">
    <property type="protein sequence ID" value="UJO15851.1"/>
    <property type="molecule type" value="Genomic_DNA"/>
</dbReference>
<protein>
    <submittedName>
        <fullName evidence="2">Uncharacterized protein</fullName>
    </submittedName>
</protein>
<sequence>MSSIQGIIISPCQNIITTTERPVSAFEAELAALGFRTTTITIAAAKEAVWRGSPLSAAVGFTVKLTWLDTTTTPFGTTTDHASTPDNPTAAALLRQLEPTVGLEQPILLEGDILVIRENGSDIEAAQVTLLCEFAKEVALPNNPSLGPQMFRKEFEKLRMVKIEDRDSWAFWVEAMNPIPKDPLAGLTGSARKNKKKHIKAREAKNAGKE</sequence>
<accession>A0A9Q8LEB9</accession>
<reference evidence="2" key="2">
    <citation type="journal article" date="2022" name="Microb. Genom.">
        <title>A chromosome-scale genome assembly of the tomato pathogen Cladosporium fulvum reveals a compartmentalized genome architecture and the presence of a dispensable chromosome.</title>
        <authorList>
            <person name="Zaccaron A.Z."/>
            <person name="Chen L.H."/>
            <person name="Samaras A."/>
            <person name="Stergiopoulos I."/>
        </authorList>
    </citation>
    <scope>NUCLEOTIDE SEQUENCE</scope>
    <source>
        <strain evidence="2">Race5_Kim</strain>
    </source>
</reference>
<reference evidence="2" key="1">
    <citation type="submission" date="2021-12" db="EMBL/GenBank/DDBJ databases">
        <authorList>
            <person name="Zaccaron A."/>
            <person name="Stergiopoulos I."/>
        </authorList>
    </citation>
    <scope>NUCLEOTIDE SEQUENCE</scope>
    <source>
        <strain evidence="2">Race5_Kim</strain>
    </source>
</reference>
<dbReference type="KEGG" id="ffu:CLAFUR5_05290"/>
<feature type="region of interest" description="Disordered" evidence="1">
    <location>
        <begin position="183"/>
        <end position="210"/>
    </location>
</feature>
<proteinExistence type="predicted"/>
<dbReference type="OMA" id="KHIKARE"/>
<dbReference type="AlphaFoldDB" id="A0A9Q8LEB9"/>
<name>A0A9Q8LEB9_PASFU</name>
<organism evidence="2 3">
    <name type="scientific">Passalora fulva</name>
    <name type="common">Tomato leaf mold</name>
    <name type="synonym">Cladosporium fulvum</name>
    <dbReference type="NCBI Taxonomy" id="5499"/>
    <lineage>
        <taxon>Eukaryota</taxon>
        <taxon>Fungi</taxon>
        <taxon>Dikarya</taxon>
        <taxon>Ascomycota</taxon>
        <taxon>Pezizomycotina</taxon>
        <taxon>Dothideomycetes</taxon>
        <taxon>Dothideomycetidae</taxon>
        <taxon>Mycosphaerellales</taxon>
        <taxon>Mycosphaerellaceae</taxon>
        <taxon>Fulvia</taxon>
    </lineage>
</organism>
<evidence type="ECO:0000313" key="3">
    <source>
        <dbReference type="Proteomes" id="UP000756132"/>
    </source>
</evidence>
<feature type="compositionally biased region" description="Basic and acidic residues" evidence="1">
    <location>
        <begin position="201"/>
        <end position="210"/>
    </location>
</feature>
<dbReference type="Proteomes" id="UP000756132">
    <property type="component" value="Chromosome 4"/>
</dbReference>
<dbReference type="GeneID" id="71985168"/>
<keyword evidence="3" id="KW-1185">Reference proteome</keyword>
<dbReference type="RefSeq" id="XP_047760217.1">
    <property type="nucleotide sequence ID" value="XM_047904438.1"/>
</dbReference>
<evidence type="ECO:0000256" key="1">
    <source>
        <dbReference type="SAM" id="MobiDB-lite"/>
    </source>
</evidence>
<dbReference type="OrthoDB" id="10452785at2759"/>
<gene>
    <name evidence="2" type="ORF">CLAFUR5_05290</name>
</gene>
<evidence type="ECO:0000313" key="2">
    <source>
        <dbReference type="EMBL" id="UJO15851.1"/>
    </source>
</evidence>